<evidence type="ECO:0000313" key="1">
    <source>
        <dbReference type="EMBL" id="CAG5121289.1"/>
    </source>
</evidence>
<gene>
    <name evidence="1" type="ORF">CUNI_LOCUS6847</name>
</gene>
<proteinExistence type="predicted"/>
<feature type="non-terminal residue" evidence="1">
    <location>
        <position position="59"/>
    </location>
</feature>
<sequence>RLSISLTERLSTLITHRALEHGLSDVVFPAHPGSSRRSGSLVLSLPCLPWWPIFSHYAY</sequence>
<organism evidence="1 2">
    <name type="scientific">Candidula unifasciata</name>
    <dbReference type="NCBI Taxonomy" id="100452"/>
    <lineage>
        <taxon>Eukaryota</taxon>
        <taxon>Metazoa</taxon>
        <taxon>Spiralia</taxon>
        <taxon>Lophotrochozoa</taxon>
        <taxon>Mollusca</taxon>
        <taxon>Gastropoda</taxon>
        <taxon>Heterobranchia</taxon>
        <taxon>Euthyneura</taxon>
        <taxon>Panpulmonata</taxon>
        <taxon>Eupulmonata</taxon>
        <taxon>Stylommatophora</taxon>
        <taxon>Helicina</taxon>
        <taxon>Helicoidea</taxon>
        <taxon>Geomitridae</taxon>
        <taxon>Candidula</taxon>
    </lineage>
</organism>
<dbReference type="Proteomes" id="UP000678393">
    <property type="component" value="Unassembled WGS sequence"/>
</dbReference>
<comment type="caution">
    <text evidence="1">The sequence shown here is derived from an EMBL/GenBank/DDBJ whole genome shotgun (WGS) entry which is preliminary data.</text>
</comment>
<reference evidence="1" key="1">
    <citation type="submission" date="2021-04" db="EMBL/GenBank/DDBJ databases">
        <authorList>
            <consortium name="Molecular Ecology Group"/>
        </authorList>
    </citation>
    <scope>NUCLEOTIDE SEQUENCE</scope>
</reference>
<accession>A0A8S3YX15</accession>
<protein>
    <submittedName>
        <fullName evidence="1">Uncharacterized protein</fullName>
    </submittedName>
</protein>
<dbReference type="EMBL" id="CAJHNH020001057">
    <property type="protein sequence ID" value="CAG5121289.1"/>
    <property type="molecule type" value="Genomic_DNA"/>
</dbReference>
<feature type="non-terminal residue" evidence="1">
    <location>
        <position position="1"/>
    </location>
</feature>
<keyword evidence="2" id="KW-1185">Reference proteome</keyword>
<name>A0A8S3YX15_9EUPU</name>
<dbReference type="AlphaFoldDB" id="A0A8S3YX15"/>
<evidence type="ECO:0000313" key="2">
    <source>
        <dbReference type="Proteomes" id="UP000678393"/>
    </source>
</evidence>